<name>A0A0J7N158_LASNI</name>
<reference evidence="2 3" key="1">
    <citation type="submission" date="2015-04" db="EMBL/GenBank/DDBJ databases">
        <title>Lasius niger genome sequencing.</title>
        <authorList>
            <person name="Konorov E.A."/>
            <person name="Nikitin M.A."/>
            <person name="Kirill M.V."/>
            <person name="Chang P."/>
        </authorList>
    </citation>
    <scope>NUCLEOTIDE SEQUENCE [LARGE SCALE GENOMIC DNA]</scope>
    <source>
        <tissue evidence="2">Whole</tissue>
    </source>
</reference>
<evidence type="ECO:0000313" key="3">
    <source>
        <dbReference type="Proteomes" id="UP000036403"/>
    </source>
</evidence>
<accession>A0A0J7N158</accession>
<dbReference type="InterPro" id="IPR043502">
    <property type="entry name" value="DNA/RNA_pol_sf"/>
</dbReference>
<organism evidence="2 3">
    <name type="scientific">Lasius niger</name>
    <name type="common">Black garden ant</name>
    <dbReference type="NCBI Taxonomy" id="67767"/>
    <lineage>
        <taxon>Eukaryota</taxon>
        <taxon>Metazoa</taxon>
        <taxon>Ecdysozoa</taxon>
        <taxon>Arthropoda</taxon>
        <taxon>Hexapoda</taxon>
        <taxon>Insecta</taxon>
        <taxon>Pterygota</taxon>
        <taxon>Neoptera</taxon>
        <taxon>Endopterygota</taxon>
        <taxon>Hymenoptera</taxon>
        <taxon>Apocrita</taxon>
        <taxon>Aculeata</taxon>
        <taxon>Formicoidea</taxon>
        <taxon>Formicidae</taxon>
        <taxon>Formicinae</taxon>
        <taxon>Lasius</taxon>
        <taxon>Lasius</taxon>
    </lineage>
</organism>
<dbReference type="PaxDb" id="67767-A0A0J7N158"/>
<dbReference type="InterPro" id="IPR008042">
    <property type="entry name" value="Retrotrans_Pao"/>
</dbReference>
<dbReference type="OrthoDB" id="7553448at2759"/>
<dbReference type="SUPFAM" id="SSF56672">
    <property type="entry name" value="DNA/RNA polymerases"/>
    <property type="match status" value="1"/>
</dbReference>
<dbReference type="GO" id="GO:0071897">
    <property type="term" value="P:DNA biosynthetic process"/>
    <property type="evidence" value="ECO:0007669"/>
    <property type="project" value="UniProtKB-ARBA"/>
</dbReference>
<dbReference type="PANTHER" id="PTHR47331">
    <property type="entry name" value="PHD-TYPE DOMAIN-CONTAINING PROTEIN"/>
    <property type="match status" value="1"/>
</dbReference>
<comment type="caution">
    <text evidence="2">The sequence shown here is derived from an EMBL/GenBank/DDBJ whole genome shotgun (WGS) entry which is preliminary data.</text>
</comment>
<keyword evidence="3" id="KW-1185">Reference proteome</keyword>
<dbReference type="Pfam" id="PF05380">
    <property type="entry name" value="Peptidase_A17"/>
    <property type="match status" value="1"/>
</dbReference>
<dbReference type="STRING" id="67767.A0A0J7N158"/>
<dbReference type="PANTHER" id="PTHR47331:SF5">
    <property type="entry name" value="RIBONUCLEASE H"/>
    <property type="match status" value="1"/>
</dbReference>
<evidence type="ECO:0000313" key="2">
    <source>
        <dbReference type="EMBL" id="KMQ86385.1"/>
    </source>
</evidence>
<feature type="region of interest" description="Disordered" evidence="1">
    <location>
        <begin position="1"/>
        <end position="25"/>
    </location>
</feature>
<gene>
    <name evidence="2" type="ORF">RF55_14637</name>
</gene>
<protein>
    <submittedName>
        <fullName evidence="2">Gag-pol polyprotein</fullName>
    </submittedName>
</protein>
<dbReference type="EMBL" id="LBMM01012146">
    <property type="protein sequence ID" value="KMQ86385.1"/>
    <property type="molecule type" value="Genomic_DNA"/>
</dbReference>
<dbReference type="AlphaFoldDB" id="A0A0J7N158"/>
<evidence type="ECO:0000256" key="1">
    <source>
        <dbReference type="SAM" id="MobiDB-lite"/>
    </source>
</evidence>
<proteinExistence type="predicted"/>
<feature type="compositionally biased region" description="Low complexity" evidence="1">
    <location>
        <begin position="12"/>
        <end position="25"/>
    </location>
</feature>
<dbReference type="Proteomes" id="UP000036403">
    <property type="component" value="Unassembled WGS sequence"/>
</dbReference>
<sequence length="900" mass="101879">MLHKDSDSCSNAETATTASPTPTQAVASEKEITSLFVTSNVRSRSQVLLATAWVTVSAATGRTLSVRALLDQGSEMTFITERLAQSLKAKRIKMPISISAVGCVDAGTHSHAAHITISPLKEKTPTFSALALILKSLTAYAPRHISIDSNLNHLADLSWADKNPLSADPIDLIIGADLYAELILDGVRKGAIGQPMAQNSVFGWVISGPVSSSTVSAHSSVDQSPAKAIAHHCFQSLSLEQELRRFWEDEEIPRQSTLSELDKQCEEHFRLTHSRRSDGRYIVRLPFKRGPPIDIGKSRIRAERMLQSLTRRFKERPEHETEYSEFLSEYEKLGHMRKVSTCPLVPDQCVYIPHHPVIRETSVTTRLRVVFNASCVTSNGSSLNDHLLIGPKLQTELPTVILQWRQHKYVYTADIAKMYRQILVDPRDVDYQRILWRSNTADSPAEYQLLTVTYGTASAPFQALRVLKQLTLDEGHKFPLAVPILQNQIYVDDVLFGEDDIDRLRQVRHQLCLLLQLGGFELRKWASNSPTLLADIDSTNHGLACNKSLQVDEQLKVLGISWNPSVDMFQFHVELSSEIPNTKRSILSTIAKLFDPLGWVTPVTVTTKIFMQELWKLKVEWDHEIPPDSYLHWKNMYSKLAYFRNIHIPRWTHQGSELAHCELHGFADASLKAYAAVVYFKVISRSQKVTSTLIAAKSRVAPVTPLTIPRLELATALLLSRLIDFVQQIPGFQSYPCYCWTDSTIVLAWLNKQPANWKTFVANRVAEIHRLTSTAVWRHVPTNENPADCASRGIFGDELSTHTLWWRGPKWLPLSEEHWPIQTTTSSLNTDLEIKKVKVHHVQERTQWDLADRYSSWPKLIRVTAYVMRFINRCRKIKTDIDKSTVDGGFFSNRKCNFGD</sequence>